<gene>
    <name evidence="1" type="ORF">GCM10023333_34050</name>
</gene>
<sequence>MGSFTALPLELLPDLGGSDPKPGRLCHGDKAGEIQLLAQDLALSVGLEHTIELIKQADEFLRWKEFIPSITTGMGITTVKLPQGFVFRPSAQGSEQSVDGLGAQLVEPMDGLVMAKLVARHRNGLFF</sequence>
<name>A0ABP9FCF9_9GAMM</name>
<organism evidence="1 2">
    <name type="scientific">Ferrimonas pelagia</name>
    <dbReference type="NCBI Taxonomy" id="1177826"/>
    <lineage>
        <taxon>Bacteria</taxon>
        <taxon>Pseudomonadati</taxon>
        <taxon>Pseudomonadota</taxon>
        <taxon>Gammaproteobacteria</taxon>
        <taxon>Alteromonadales</taxon>
        <taxon>Ferrimonadaceae</taxon>
        <taxon>Ferrimonas</taxon>
    </lineage>
</organism>
<dbReference type="Proteomes" id="UP001499988">
    <property type="component" value="Unassembled WGS sequence"/>
</dbReference>
<reference evidence="2" key="1">
    <citation type="journal article" date="2019" name="Int. J. Syst. Evol. Microbiol.">
        <title>The Global Catalogue of Microorganisms (GCM) 10K type strain sequencing project: providing services to taxonomists for standard genome sequencing and annotation.</title>
        <authorList>
            <consortium name="The Broad Institute Genomics Platform"/>
            <consortium name="The Broad Institute Genome Sequencing Center for Infectious Disease"/>
            <person name="Wu L."/>
            <person name="Ma J."/>
        </authorList>
    </citation>
    <scope>NUCLEOTIDE SEQUENCE [LARGE SCALE GENOMIC DNA]</scope>
    <source>
        <strain evidence="2">JCM 18401</strain>
    </source>
</reference>
<keyword evidence="2" id="KW-1185">Reference proteome</keyword>
<accession>A0ABP9FCF9</accession>
<evidence type="ECO:0000313" key="1">
    <source>
        <dbReference type="EMBL" id="GAA4897890.1"/>
    </source>
</evidence>
<comment type="caution">
    <text evidence="1">The sequence shown here is derived from an EMBL/GenBank/DDBJ whole genome shotgun (WGS) entry which is preliminary data.</text>
</comment>
<evidence type="ECO:0000313" key="2">
    <source>
        <dbReference type="Proteomes" id="UP001499988"/>
    </source>
</evidence>
<protein>
    <submittedName>
        <fullName evidence="1">Uncharacterized protein</fullName>
    </submittedName>
</protein>
<dbReference type="EMBL" id="BAABJZ010000099">
    <property type="protein sequence ID" value="GAA4897890.1"/>
    <property type="molecule type" value="Genomic_DNA"/>
</dbReference>
<proteinExistence type="predicted"/>